<organism evidence="2 3">
    <name type="scientific">Bimuria novae-zelandiae CBS 107.79</name>
    <dbReference type="NCBI Taxonomy" id="1447943"/>
    <lineage>
        <taxon>Eukaryota</taxon>
        <taxon>Fungi</taxon>
        <taxon>Dikarya</taxon>
        <taxon>Ascomycota</taxon>
        <taxon>Pezizomycotina</taxon>
        <taxon>Dothideomycetes</taxon>
        <taxon>Pleosporomycetidae</taxon>
        <taxon>Pleosporales</taxon>
        <taxon>Massarineae</taxon>
        <taxon>Didymosphaeriaceae</taxon>
        <taxon>Bimuria</taxon>
    </lineage>
</organism>
<keyword evidence="3" id="KW-1185">Reference proteome</keyword>
<protein>
    <submittedName>
        <fullName evidence="2">Uncharacterized protein</fullName>
    </submittedName>
</protein>
<accession>A0A6A5V2J3</accession>
<reference evidence="2" key="1">
    <citation type="journal article" date="2020" name="Stud. Mycol.">
        <title>101 Dothideomycetes genomes: a test case for predicting lifestyles and emergence of pathogens.</title>
        <authorList>
            <person name="Haridas S."/>
            <person name="Albert R."/>
            <person name="Binder M."/>
            <person name="Bloem J."/>
            <person name="Labutti K."/>
            <person name="Salamov A."/>
            <person name="Andreopoulos B."/>
            <person name="Baker S."/>
            <person name="Barry K."/>
            <person name="Bills G."/>
            <person name="Bluhm B."/>
            <person name="Cannon C."/>
            <person name="Castanera R."/>
            <person name="Culley D."/>
            <person name="Daum C."/>
            <person name="Ezra D."/>
            <person name="Gonzalez J."/>
            <person name="Henrissat B."/>
            <person name="Kuo A."/>
            <person name="Liang C."/>
            <person name="Lipzen A."/>
            <person name="Lutzoni F."/>
            <person name="Magnuson J."/>
            <person name="Mondo S."/>
            <person name="Nolan M."/>
            <person name="Ohm R."/>
            <person name="Pangilinan J."/>
            <person name="Park H.-J."/>
            <person name="Ramirez L."/>
            <person name="Alfaro M."/>
            <person name="Sun H."/>
            <person name="Tritt A."/>
            <person name="Yoshinaga Y."/>
            <person name="Zwiers L.-H."/>
            <person name="Turgeon B."/>
            <person name="Goodwin S."/>
            <person name="Spatafora J."/>
            <person name="Crous P."/>
            <person name="Grigoriev I."/>
        </authorList>
    </citation>
    <scope>NUCLEOTIDE SEQUENCE</scope>
    <source>
        <strain evidence="2">CBS 107.79</strain>
    </source>
</reference>
<evidence type="ECO:0000313" key="2">
    <source>
        <dbReference type="EMBL" id="KAF1967527.1"/>
    </source>
</evidence>
<name>A0A6A5V2J3_9PLEO</name>
<dbReference type="OrthoDB" id="3790548at2759"/>
<feature type="compositionally biased region" description="Basic and acidic residues" evidence="1">
    <location>
        <begin position="486"/>
        <end position="500"/>
    </location>
</feature>
<feature type="region of interest" description="Disordered" evidence="1">
    <location>
        <begin position="453"/>
        <end position="500"/>
    </location>
</feature>
<evidence type="ECO:0000256" key="1">
    <source>
        <dbReference type="SAM" id="MobiDB-lite"/>
    </source>
</evidence>
<gene>
    <name evidence="2" type="ORF">BU23DRAFT_658937</name>
</gene>
<sequence length="541" mass="61452">METSIASFNSLLTHHFHPDPTRTNRQDQCYKRTYQDWKHSNPTLEPLILTPKSPREEWAPELQASAASLAATVHTKAKEKHQCQRTRSPPSEEKLFADEVLDRSLRVLGPRCREDSPLKPATQRISYWTKPEGFKWGVDEWDRDRRSRAIKVLLACEQTDTLYHLARHPRAHFKAAAYVDSTVFPGSSRRANAGWEGIVDEMLELMMALLMLRCFPELVSLEEGGGTWVPIIFPRSSAAYGSATIAERLESVLRQPKDIGEMRDRAQEGIDQCFLVLVEAHVLFLACGMQPADLKQRVINAFLNFVGFESWNRGREGQGYLGCDLNVRKDGAWLKKKTGVEAMSDEVVPKMEGTKSRDPLRLREAKREEFPELTEEQEQCLEELTNKVHDPYNIAMPALELTALPLGTFLSTALFIPWFASNQHAALAAHNTTHQTDISYWRYCSGRRSLHFSDDDDATEPQGSGTGNHDEGARYGRVARRTISKPRSETSDSSGDEPHRSVYAWARAHNMFREATEGEKYGEDARKRYGVQDRKDWGSGE</sequence>
<dbReference type="EMBL" id="ML976731">
    <property type="protein sequence ID" value="KAF1967527.1"/>
    <property type="molecule type" value="Genomic_DNA"/>
</dbReference>
<proteinExistence type="predicted"/>
<dbReference type="AlphaFoldDB" id="A0A6A5V2J3"/>
<dbReference type="Proteomes" id="UP000800036">
    <property type="component" value="Unassembled WGS sequence"/>
</dbReference>
<feature type="region of interest" description="Disordered" evidence="1">
    <location>
        <begin position="514"/>
        <end position="541"/>
    </location>
</feature>
<evidence type="ECO:0000313" key="3">
    <source>
        <dbReference type="Proteomes" id="UP000800036"/>
    </source>
</evidence>